<dbReference type="InterPro" id="IPR011008">
    <property type="entry name" value="Dimeric_a/b-barrel"/>
</dbReference>
<dbReference type="Gene3D" id="3.30.70.100">
    <property type="match status" value="1"/>
</dbReference>
<sequence>MVHQKIDHDFKNDQLSYDAKPNYQPCVKLSFWFNKLPEVSYEQFHRHWETVHADLTIATKDFGVCKVQRYVQFHQTPEMKERAKSLGLEHLDFDGCSEIWVKSWEDWERFYKVLRPLTVVLPSQTTDTDQIEQSEDYAKTLGPDCKHFMKMPIHVAVGCENLIFGEALPGMGGKDGVTAENVKVRS</sequence>
<keyword evidence="4" id="KW-1185">Reference proteome</keyword>
<name>A0AAV9PBK2_9PEZI</name>
<dbReference type="RefSeq" id="XP_064659107.1">
    <property type="nucleotide sequence ID" value="XM_064802982.1"/>
</dbReference>
<gene>
    <name evidence="3" type="ORF">LTR77_005739</name>
</gene>
<evidence type="ECO:0000313" key="3">
    <source>
        <dbReference type="EMBL" id="KAK5169761.1"/>
    </source>
</evidence>
<evidence type="ECO:0000259" key="2">
    <source>
        <dbReference type="Pfam" id="PF07110"/>
    </source>
</evidence>
<comment type="caution">
    <text evidence="3">The sequence shown here is derived from an EMBL/GenBank/DDBJ whole genome shotgun (WGS) entry which is preliminary data.</text>
</comment>
<dbReference type="Pfam" id="PF07110">
    <property type="entry name" value="EthD"/>
    <property type="match status" value="1"/>
</dbReference>
<evidence type="ECO:0000313" key="4">
    <source>
        <dbReference type="Proteomes" id="UP001337655"/>
    </source>
</evidence>
<dbReference type="GeneID" id="89927080"/>
<dbReference type="SUPFAM" id="SSF54909">
    <property type="entry name" value="Dimeric alpha+beta barrel"/>
    <property type="match status" value="1"/>
</dbReference>
<reference evidence="3 4" key="1">
    <citation type="submission" date="2023-08" db="EMBL/GenBank/DDBJ databases">
        <title>Black Yeasts Isolated from many extreme environments.</title>
        <authorList>
            <person name="Coleine C."/>
            <person name="Stajich J.E."/>
            <person name="Selbmann L."/>
        </authorList>
    </citation>
    <scope>NUCLEOTIDE SEQUENCE [LARGE SCALE GENOMIC DNA]</scope>
    <source>
        <strain evidence="3 4">CCFEE 5935</strain>
    </source>
</reference>
<accession>A0AAV9PBK2</accession>
<feature type="domain" description="EthD" evidence="2">
    <location>
        <begin position="37"/>
        <end position="111"/>
    </location>
</feature>
<dbReference type="EMBL" id="JAVRRT010000008">
    <property type="protein sequence ID" value="KAK5169761.1"/>
    <property type="molecule type" value="Genomic_DNA"/>
</dbReference>
<proteinExistence type="inferred from homology"/>
<comment type="similarity">
    <text evidence="1">Belongs to the tpcK family.</text>
</comment>
<dbReference type="AlphaFoldDB" id="A0AAV9PBK2"/>
<evidence type="ECO:0000256" key="1">
    <source>
        <dbReference type="ARBA" id="ARBA00005986"/>
    </source>
</evidence>
<dbReference type="GO" id="GO:0016491">
    <property type="term" value="F:oxidoreductase activity"/>
    <property type="evidence" value="ECO:0007669"/>
    <property type="project" value="InterPro"/>
</dbReference>
<dbReference type="Proteomes" id="UP001337655">
    <property type="component" value="Unassembled WGS sequence"/>
</dbReference>
<organism evidence="3 4">
    <name type="scientific">Saxophila tyrrhenica</name>
    <dbReference type="NCBI Taxonomy" id="1690608"/>
    <lineage>
        <taxon>Eukaryota</taxon>
        <taxon>Fungi</taxon>
        <taxon>Dikarya</taxon>
        <taxon>Ascomycota</taxon>
        <taxon>Pezizomycotina</taxon>
        <taxon>Dothideomycetes</taxon>
        <taxon>Dothideomycetidae</taxon>
        <taxon>Mycosphaerellales</taxon>
        <taxon>Extremaceae</taxon>
        <taxon>Saxophila</taxon>
    </lineage>
</organism>
<protein>
    <recommendedName>
        <fullName evidence="2">EthD domain-containing protein</fullName>
    </recommendedName>
</protein>
<dbReference type="InterPro" id="IPR009799">
    <property type="entry name" value="EthD_dom"/>
</dbReference>